<reference evidence="2 3" key="1">
    <citation type="submission" date="2019-05" db="EMBL/GenBank/DDBJ databases">
        <authorList>
            <person name="Farhan Ul Haque M."/>
        </authorList>
    </citation>
    <scope>NUCLEOTIDE SEQUENCE [LARGE SCALE GENOMIC DNA]</scope>
    <source>
        <strain evidence="2">2</strain>
    </source>
</reference>
<protein>
    <submittedName>
        <fullName evidence="2">Uncharacterized protein</fullName>
    </submittedName>
</protein>
<comment type="caution">
    <text evidence="2">The sequence shown here is derived from an EMBL/GenBank/DDBJ whole genome shotgun (WGS) entry which is preliminary data.</text>
</comment>
<feature type="transmembrane region" description="Helical" evidence="1">
    <location>
        <begin position="6"/>
        <end position="25"/>
    </location>
</feature>
<evidence type="ECO:0000313" key="3">
    <source>
        <dbReference type="Proteomes" id="UP000485880"/>
    </source>
</evidence>
<name>A0A8B6M4A9_METTU</name>
<sequence length="60" mass="6982">MCLYQYLWLIIALVAGNVRYLVIYMRMAQMVSVFTHAVKPLHSVGHLLKSVKQNNFQCQL</sequence>
<evidence type="ECO:0000256" key="1">
    <source>
        <dbReference type="SAM" id="Phobius"/>
    </source>
</evidence>
<keyword evidence="1" id="KW-1133">Transmembrane helix</keyword>
<keyword evidence="1" id="KW-0472">Membrane</keyword>
<keyword evidence="1" id="KW-0812">Transmembrane</keyword>
<keyword evidence="3" id="KW-1185">Reference proteome</keyword>
<dbReference type="Proteomes" id="UP000485880">
    <property type="component" value="Unassembled WGS sequence"/>
</dbReference>
<evidence type="ECO:0000313" key="2">
    <source>
        <dbReference type="EMBL" id="VTZ49219.1"/>
    </source>
</evidence>
<accession>A0A8B6M4A9</accession>
<dbReference type="EMBL" id="CABFMQ020000051">
    <property type="protein sequence ID" value="VTZ49219.1"/>
    <property type="molecule type" value="Genomic_DNA"/>
</dbReference>
<dbReference type="AlphaFoldDB" id="A0A8B6M4A9"/>
<proteinExistence type="predicted"/>
<organism evidence="2 3">
    <name type="scientific">Methylocella tundrae</name>
    <dbReference type="NCBI Taxonomy" id="227605"/>
    <lineage>
        <taxon>Bacteria</taxon>
        <taxon>Pseudomonadati</taxon>
        <taxon>Pseudomonadota</taxon>
        <taxon>Alphaproteobacteria</taxon>
        <taxon>Hyphomicrobiales</taxon>
        <taxon>Beijerinckiaceae</taxon>
        <taxon>Methylocella</taxon>
    </lineage>
</organism>
<gene>
    <name evidence="2" type="ORF">MPC4_1440001</name>
</gene>